<evidence type="ECO:0000259" key="4">
    <source>
        <dbReference type="Pfam" id="PF01071"/>
    </source>
</evidence>
<dbReference type="Gene3D" id="3.30.1490.20">
    <property type="entry name" value="ATP-grasp fold, A domain"/>
    <property type="match status" value="1"/>
</dbReference>
<keyword evidence="6" id="KW-1185">Reference proteome</keyword>
<keyword evidence="1" id="KW-0436">Ligase</keyword>
<dbReference type="GO" id="GO:0016874">
    <property type="term" value="F:ligase activity"/>
    <property type="evidence" value="ECO:0007669"/>
    <property type="project" value="UniProtKB-KW"/>
</dbReference>
<gene>
    <name evidence="5" type="ORF">SAMN04488124_2238</name>
</gene>
<reference evidence="6" key="1">
    <citation type="submission" date="2016-10" db="EMBL/GenBank/DDBJ databases">
        <authorList>
            <person name="Varghese N."/>
            <person name="Submissions S."/>
        </authorList>
    </citation>
    <scope>NUCLEOTIDE SEQUENCE [LARGE SCALE GENOMIC DNA]</scope>
    <source>
        <strain evidence="6">CGMCC 1.8711</strain>
    </source>
</reference>
<evidence type="ECO:0000256" key="2">
    <source>
        <dbReference type="ARBA" id="ARBA00022741"/>
    </source>
</evidence>
<dbReference type="EMBL" id="FOYS01000003">
    <property type="protein sequence ID" value="SFR53776.1"/>
    <property type="molecule type" value="Genomic_DNA"/>
</dbReference>
<dbReference type="GO" id="GO:0005524">
    <property type="term" value="F:ATP binding"/>
    <property type="evidence" value="ECO:0007669"/>
    <property type="project" value="UniProtKB-KW"/>
</dbReference>
<name>A0A1I6HH33_9EURY</name>
<dbReference type="RefSeq" id="WP_089880681.1">
    <property type="nucleotide sequence ID" value="NZ_FOYS01000003.1"/>
</dbReference>
<dbReference type="SUPFAM" id="SSF56059">
    <property type="entry name" value="Glutathione synthetase ATP-binding domain-like"/>
    <property type="match status" value="1"/>
</dbReference>
<evidence type="ECO:0000256" key="1">
    <source>
        <dbReference type="ARBA" id="ARBA00022598"/>
    </source>
</evidence>
<sequence length="231" mass="26097">MSNFLFVSIDGLIGDIAWRVRGAGHDVRYFIENDDEASIADGFVEKVADWEAHVDWADTVVFDDVFGHGEAAERLREEGHHVVGGTAYTDRLEDDRSFGQEQLREVGVKTLPHREFTDFGDAVEFVRENPAPYVVKPSGTVQNVKRLVFVGEEDDGSDVIRVLQAYERSWGEKIERFELQRRADGVEVAVGAFFDGRRFVTPVCVNFEHHFRDLLYNSPQSVATQTEITAA</sequence>
<protein>
    <submittedName>
        <fullName evidence="5">Phosphoribosylglycinamide synthetase, ATP-grasp (A) domain</fullName>
    </submittedName>
</protein>
<dbReference type="InterPro" id="IPR020561">
    <property type="entry name" value="PRibGlycinamid_synth_ATP-grasp"/>
</dbReference>
<evidence type="ECO:0000313" key="5">
    <source>
        <dbReference type="EMBL" id="SFR53776.1"/>
    </source>
</evidence>
<dbReference type="Proteomes" id="UP000243250">
    <property type="component" value="Unassembled WGS sequence"/>
</dbReference>
<evidence type="ECO:0000256" key="3">
    <source>
        <dbReference type="ARBA" id="ARBA00022840"/>
    </source>
</evidence>
<dbReference type="AlphaFoldDB" id="A0A1I6HH33"/>
<dbReference type="STRING" id="555875.SAMN04488124_2238"/>
<organism evidence="5 6">
    <name type="scientific">Halogeometricum limi</name>
    <dbReference type="NCBI Taxonomy" id="555875"/>
    <lineage>
        <taxon>Archaea</taxon>
        <taxon>Methanobacteriati</taxon>
        <taxon>Methanobacteriota</taxon>
        <taxon>Stenosarchaea group</taxon>
        <taxon>Halobacteria</taxon>
        <taxon>Halobacteriales</taxon>
        <taxon>Haloferacaceae</taxon>
        <taxon>Halogeometricum</taxon>
    </lineage>
</organism>
<dbReference type="InterPro" id="IPR013815">
    <property type="entry name" value="ATP_grasp_subdomain_1"/>
</dbReference>
<accession>A0A1I6HH33</accession>
<dbReference type="OrthoDB" id="315187at2157"/>
<keyword evidence="2" id="KW-0547">Nucleotide-binding</keyword>
<keyword evidence="3" id="KW-0067">ATP-binding</keyword>
<evidence type="ECO:0000313" key="6">
    <source>
        <dbReference type="Proteomes" id="UP000243250"/>
    </source>
</evidence>
<proteinExistence type="predicted"/>
<feature type="domain" description="Phosphoribosylglycinamide synthetase ATP-grasp (A)" evidence="4">
    <location>
        <begin position="95"/>
        <end position="204"/>
    </location>
</feature>
<dbReference type="Pfam" id="PF01071">
    <property type="entry name" value="GARS_A"/>
    <property type="match status" value="1"/>
</dbReference>